<dbReference type="EMBL" id="PGOL01004637">
    <property type="protein sequence ID" value="PKI36909.1"/>
    <property type="molecule type" value="Genomic_DNA"/>
</dbReference>
<reference evidence="1 2" key="1">
    <citation type="submission" date="2017-11" db="EMBL/GenBank/DDBJ databases">
        <title>De-novo sequencing of pomegranate (Punica granatum L.) genome.</title>
        <authorList>
            <person name="Akparov Z."/>
            <person name="Amiraslanov A."/>
            <person name="Hajiyeva S."/>
            <person name="Abbasov M."/>
            <person name="Kaur K."/>
            <person name="Hamwieh A."/>
            <person name="Solovyev V."/>
            <person name="Salamov A."/>
            <person name="Braich B."/>
            <person name="Kosarev P."/>
            <person name="Mahmoud A."/>
            <person name="Hajiyev E."/>
            <person name="Babayeva S."/>
            <person name="Izzatullayeva V."/>
            <person name="Mammadov A."/>
            <person name="Mammadov A."/>
            <person name="Sharifova S."/>
            <person name="Ojaghi J."/>
            <person name="Eynullazada K."/>
            <person name="Bayramov B."/>
            <person name="Abdulazimova A."/>
            <person name="Shahmuradov I."/>
        </authorList>
    </citation>
    <scope>NUCLEOTIDE SEQUENCE [LARGE SCALE GENOMIC DNA]</scope>
    <source>
        <strain evidence="2">cv. AG2017</strain>
        <tissue evidence="1">Leaf</tissue>
    </source>
</reference>
<accession>A0A2I0HYY0</accession>
<comment type="caution">
    <text evidence="1">The sequence shown here is derived from an EMBL/GenBank/DDBJ whole genome shotgun (WGS) entry which is preliminary data.</text>
</comment>
<evidence type="ECO:0000313" key="2">
    <source>
        <dbReference type="Proteomes" id="UP000233551"/>
    </source>
</evidence>
<gene>
    <name evidence="1" type="ORF">CRG98_042689</name>
</gene>
<dbReference type="AlphaFoldDB" id="A0A2I0HYY0"/>
<sequence>MAFSGVTTPADHDLMLFTVSKTTTGHAKRKNICFASSCKGRDCCKKDGQVHRAQHHRRVQGITAPYSKGSQSCFRRLVDGPPLQSRNLNTRELLPDFTPRLLQLLESGVRPSPSLGITFQTVQYLIITAFYLSSSLTRSLFYSALSFRGAEVQRWEKDCESFLRGLKIQDEERDRYYYGVSPSH</sequence>
<proteinExistence type="predicted"/>
<dbReference type="Proteomes" id="UP000233551">
    <property type="component" value="Unassembled WGS sequence"/>
</dbReference>
<keyword evidence="2" id="KW-1185">Reference proteome</keyword>
<organism evidence="1 2">
    <name type="scientific">Punica granatum</name>
    <name type="common">Pomegranate</name>
    <dbReference type="NCBI Taxonomy" id="22663"/>
    <lineage>
        <taxon>Eukaryota</taxon>
        <taxon>Viridiplantae</taxon>
        <taxon>Streptophyta</taxon>
        <taxon>Embryophyta</taxon>
        <taxon>Tracheophyta</taxon>
        <taxon>Spermatophyta</taxon>
        <taxon>Magnoliopsida</taxon>
        <taxon>eudicotyledons</taxon>
        <taxon>Gunneridae</taxon>
        <taxon>Pentapetalae</taxon>
        <taxon>rosids</taxon>
        <taxon>malvids</taxon>
        <taxon>Myrtales</taxon>
        <taxon>Lythraceae</taxon>
        <taxon>Punica</taxon>
    </lineage>
</organism>
<evidence type="ECO:0000313" key="1">
    <source>
        <dbReference type="EMBL" id="PKI36909.1"/>
    </source>
</evidence>
<protein>
    <submittedName>
        <fullName evidence="1">Uncharacterized protein</fullName>
    </submittedName>
</protein>
<name>A0A2I0HYY0_PUNGR</name>